<dbReference type="Gene3D" id="1.50.10.10">
    <property type="match status" value="1"/>
</dbReference>
<dbReference type="GO" id="GO:0005783">
    <property type="term" value="C:endoplasmic reticulum"/>
    <property type="evidence" value="ECO:0007669"/>
    <property type="project" value="TreeGrafter"/>
</dbReference>
<evidence type="ECO:0000256" key="3">
    <source>
        <dbReference type="ARBA" id="ARBA00007658"/>
    </source>
</evidence>
<evidence type="ECO:0000256" key="2">
    <source>
        <dbReference type="ARBA" id="ARBA00004922"/>
    </source>
</evidence>
<dbReference type="InterPro" id="IPR012341">
    <property type="entry name" value="6hp_glycosidase-like_sf"/>
</dbReference>
<sequence>MSRQDKSTTERNARILRELVKQPDNKACADCRKNGEWSPTSDESPLSERSPDSYMAIARRILVPVLICLRRTMGFMEPQRSVCGSLVEPKAAARMSGADVETVKSIDLDIWTPEQMDSMQKWGNHRANLYWERHLKAGHVPPEHKIESFIRSKYESRRWAMEGPPPSDPSTLEGGAGQAPHVEHSTRPTPTSTAPAAAPAAQPRAHPLLSRTTAAKPAPAATSTSIIDLMGGDEPPALAPAVTTAPPSTAVPTAAVPQATAAAAPPAPTAAPTAGSNIFDLDFRAPTPSTSSKPQTAKADIMSLFSTPSPTATATNNTNSFFNTASTGTIPAQSPYATWGGGVTSSAPPQQHNATQAPVTGPSGWGGLQMDQGGWGAPAAPVQSQSQPQPAAREEDAETTMAENAEGDDHGLGSSCGCVVWKQDRTCLVAHLHVLTYHLHPPVQDPPDDLPTHHLSPAPPARHPQARCSPRSLPVVVGRGSNLTAAGGVGYQIVDAIDGLLVLGFEEEYQRAAEWVRKDLSFDVDAEFNTFETTIRLLGGLLSAYYLTSIHSSPSIQSDSPLYLEKSIDLADRILGAFDTPSGIPLSNVNLAKREGRPDVGNGGVVSLAEAASLQLELKYLSHVTGDYVYWRKAERVTEVVRSQAIHDGIAPIFLNLNNGQFVASDIRLGSRGDSYYEYLLKQWLQTDRQEPVYRDMYDEAMGGIKKHLIGKTSKSNLIFTQELQPARHPQSGQQTWQVVPKQDHLVCFLGGSFVLGVTEGGRREIDWEHLEDRDREDMVIGKGIIESCVKTYETATGLGPEIAMFVQWSDEHRAHLMDWYIKPSQGGALIDARNILRPETVESLFLAYRATGDEIYREWGWKIFQAFQKYCRVPTGGYAGIEDVQVDPPVLLDRMETFWLGETLKYLYLLFDDSEHIPLDKNVFNTEAHILPVFTPTMLTPFSTS</sequence>
<feature type="active site" evidence="10">
    <location>
        <position position="674"/>
    </location>
</feature>
<evidence type="ECO:0000256" key="10">
    <source>
        <dbReference type="PIRSR" id="PIRSR601382-1"/>
    </source>
</evidence>
<dbReference type="SMART" id="SM00105">
    <property type="entry name" value="ArfGap"/>
    <property type="match status" value="1"/>
</dbReference>
<evidence type="ECO:0000256" key="12">
    <source>
        <dbReference type="PIRSR" id="PIRSR601382-3"/>
    </source>
</evidence>
<proteinExistence type="inferred from homology"/>
<gene>
    <name evidence="17" type="primary">MNS1</name>
    <name evidence="17" type="ORF">EHS25_006938</name>
</gene>
<evidence type="ECO:0000259" key="16">
    <source>
        <dbReference type="PROSITE" id="PS50115"/>
    </source>
</evidence>
<dbReference type="InterPro" id="IPR038508">
    <property type="entry name" value="ArfGAP_dom_sf"/>
</dbReference>
<dbReference type="InterPro" id="IPR050749">
    <property type="entry name" value="Glycosyl_Hydrolase_47"/>
</dbReference>
<dbReference type="OrthoDB" id="8118055at2759"/>
<keyword evidence="18" id="KW-1185">Reference proteome</keyword>
<dbReference type="EMBL" id="RSCD01000031">
    <property type="protein sequence ID" value="RSH81406.1"/>
    <property type="molecule type" value="Genomic_DNA"/>
</dbReference>
<keyword evidence="13" id="KW-0863">Zinc-finger</keyword>
<dbReference type="AlphaFoldDB" id="A0A427XRC6"/>
<keyword evidence="4 11" id="KW-0479">Metal-binding</keyword>
<feature type="region of interest" description="Disordered" evidence="15">
    <location>
        <begin position="336"/>
        <end position="409"/>
    </location>
</feature>
<dbReference type="Pfam" id="PF01412">
    <property type="entry name" value="ArfGap"/>
    <property type="match status" value="1"/>
</dbReference>
<name>A0A427XRC6_9TREE</name>
<evidence type="ECO:0000256" key="13">
    <source>
        <dbReference type="PROSITE-ProRule" id="PRU00288"/>
    </source>
</evidence>
<reference evidence="17 18" key="1">
    <citation type="submission" date="2018-11" db="EMBL/GenBank/DDBJ databases">
        <title>Genome sequence of Saitozyma podzolica DSM 27192.</title>
        <authorList>
            <person name="Aliyu H."/>
            <person name="Gorte O."/>
            <person name="Ochsenreither K."/>
        </authorList>
    </citation>
    <scope>NUCLEOTIDE SEQUENCE [LARGE SCALE GENOMIC DNA]</scope>
    <source>
        <strain evidence="17 18">DSM 27192</strain>
    </source>
</reference>
<dbReference type="Gene3D" id="1.10.220.150">
    <property type="entry name" value="Arf GTPase activating protein"/>
    <property type="match status" value="1"/>
</dbReference>
<dbReference type="GO" id="GO:0036503">
    <property type="term" value="P:ERAD pathway"/>
    <property type="evidence" value="ECO:0007669"/>
    <property type="project" value="UniProtKB-ARBA"/>
</dbReference>
<dbReference type="Proteomes" id="UP000279259">
    <property type="component" value="Unassembled WGS sequence"/>
</dbReference>
<evidence type="ECO:0000313" key="18">
    <source>
        <dbReference type="Proteomes" id="UP000279259"/>
    </source>
</evidence>
<dbReference type="InterPro" id="IPR001164">
    <property type="entry name" value="ArfGAP_dom"/>
</dbReference>
<accession>A0A427XRC6</accession>
<evidence type="ECO:0000256" key="7">
    <source>
        <dbReference type="ARBA" id="ARBA00023157"/>
    </source>
</evidence>
<evidence type="ECO:0000256" key="9">
    <source>
        <dbReference type="ARBA" id="ARBA00048605"/>
    </source>
</evidence>
<dbReference type="PRINTS" id="PR00747">
    <property type="entry name" value="GLYHDRLASE47"/>
</dbReference>
<evidence type="ECO:0000256" key="15">
    <source>
        <dbReference type="SAM" id="MobiDB-lite"/>
    </source>
</evidence>
<feature type="disulfide bond" evidence="12">
    <location>
        <begin position="748"/>
        <end position="789"/>
    </location>
</feature>
<feature type="active site" evidence="10">
    <location>
        <position position="840"/>
    </location>
</feature>
<dbReference type="GO" id="GO:0008270">
    <property type="term" value="F:zinc ion binding"/>
    <property type="evidence" value="ECO:0007669"/>
    <property type="project" value="UniProtKB-KW"/>
</dbReference>
<dbReference type="EC" id="3.2.1.-" evidence="14"/>
<evidence type="ECO:0000256" key="5">
    <source>
        <dbReference type="ARBA" id="ARBA00022801"/>
    </source>
</evidence>
<evidence type="ECO:0000256" key="4">
    <source>
        <dbReference type="ARBA" id="ARBA00022723"/>
    </source>
</evidence>
<feature type="region of interest" description="Disordered" evidence="15">
    <location>
        <begin position="159"/>
        <end position="205"/>
    </location>
</feature>
<keyword evidence="14" id="KW-0326">Glycosidase</keyword>
<feature type="region of interest" description="Disordered" evidence="15">
    <location>
        <begin position="445"/>
        <end position="469"/>
    </location>
</feature>
<evidence type="ECO:0000313" key="17">
    <source>
        <dbReference type="EMBL" id="RSH81406.1"/>
    </source>
</evidence>
<feature type="binding site" evidence="11">
    <location>
        <position position="927"/>
    </location>
    <ligand>
        <name>Ca(2+)</name>
        <dbReference type="ChEBI" id="CHEBI:29108"/>
    </ligand>
</feature>
<comment type="cofactor">
    <cofactor evidence="1 11">
        <name>Ca(2+)</name>
        <dbReference type="ChEBI" id="CHEBI:29108"/>
    </cofactor>
</comment>
<dbReference type="InterPro" id="IPR036026">
    <property type="entry name" value="Seven-hairpin_glycosidases"/>
</dbReference>
<dbReference type="PANTHER" id="PTHR11742:SF55">
    <property type="entry name" value="ENDOPLASMIC RETICULUM MANNOSYL-OLIGOSACCHARIDE 1,2-ALPHA-MANNOSIDASE"/>
    <property type="match status" value="1"/>
</dbReference>
<keyword evidence="7 12" id="KW-1015">Disulfide bond</keyword>
<keyword evidence="13" id="KW-0862">Zinc</keyword>
<organism evidence="17 18">
    <name type="scientific">Saitozyma podzolica</name>
    <dbReference type="NCBI Taxonomy" id="1890683"/>
    <lineage>
        <taxon>Eukaryota</taxon>
        <taxon>Fungi</taxon>
        <taxon>Dikarya</taxon>
        <taxon>Basidiomycota</taxon>
        <taxon>Agaricomycotina</taxon>
        <taxon>Tremellomycetes</taxon>
        <taxon>Tremellales</taxon>
        <taxon>Trimorphomycetaceae</taxon>
        <taxon>Saitozyma</taxon>
    </lineage>
</organism>
<comment type="caution">
    <text evidence="17">The sequence shown here is derived from an EMBL/GenBank/DDBJ whole genome shotgun (WGS) entry which is preliminary data.</text>
</comment>
<comment type="catalytic activity">
    <reaction evidence="9">
        <text>N(4)-(alpha-D-Man-(1-&gt;2)-alpha-D-Man-(1-&gt;2)-alpha-D-Man-(1-&gt;3)-[alpha-D-Man-(1-&gt;2)-alpha-D-Man-(1-&gt;3)-[alpha-D-Man-(1-&gt;2)-alpha-D-Man-(1-&gt;6)]-alpha-D-Man-(1-&gt;6)]-beta-D-Man-(1-&gt;4)-beta-D-GlcNAc-(1-&gt;4)-beta-D-GlcNAc)-L-asparaginyl-[protein] (N-glucan mannose isomer 9A1,2,3B1,2,3) + 4 H2O = N(4)-(alpha-D-Man-(1-&gt;3)-[alpha-D-Man-(1-&gt;3)-[alpha-D-Man-(1-&gt;6)]-alpha-D-Man-(1-&gt;6)]-beta-D-Man-(1-&gt;4)-beta-D-GlcNAc-(1-&gt;4)-beta-D-GlcNAc)-L-asparaginyl-[protein] (N-glucan mannose isomer 5A1,2) + 4 beta-D-mannose</text>
        <dbReference type="Rhea" id="RHEA:56008"/>
        <dbReference type="Rhea" id="RHEA-COMP:14356"/>
        <dbReference type="Rhea" id="RHEA-COMP:14367"/>
        <dbReference type="ChEBI" id="CHEBI:15377"/>
        <dbReference type="ChEBI" id="CHEBI:28563"/>
        <dbReference type="ChEBI" id="CHEBI:59087"/>
        <dbReference type="ChEBI" id="CHEBI:139493"/>
        <dbReference type="EC" id="3.2.1.113"/>
    </reaction>
</comment>
<dbReference type="InterPro" id="IPR037278">
    <property type="entry name" value="ARFGAP/RecO"/>
</dbReference>
<keyword evidence="6 11" id="KW-0106">Calcium</keyword>
<comment type="similarity">
    <text evidence="3 14">Belongs to the glycosyl hydrolase 47 family.</text>
</comment>
<evidence type="ECO:0000256" key="11">
    <source>
        <dbReference type="PIRSR" id="PIRSR601382-2"/>
    </source>
</evidence>
<keyword evidence="5 14" id="KW-0378">Hydrolase</keyword>
<feature type="compositionally biased region" description="Polar residues" evidence="15">
    <location>
        <begin position="344"/>
        <end position="358"/>
    </location>
</feature>
<dbReference type="SUPFAM" id="SSF57863">
    <property type="entry name" value="ArfGap/RecO-like zinc finger"/>
    <property type="match status" value="1"/>
</dbReference>
<feature type="domain" description="Arf-GAP" evidence="16">
    <location>
        <begin position="13"/>
        <end position="169"/>
    </location>
</feature>
<dbReference type="PANTHER" id="PTHR11742">
    <property type="entry name" value="MANNOSYL-OLIGOSACCHARIDE ALPHA-1,2-MANNOSIDASE-RELATED"/>
    <property type="match status" value="1"/>
</dbReference>
<dbReference type="SUPFAM" id="SSF48225">
    <property type="entry name" value="Seven-hairpin glycosidases"/>
    <property type="match status" value="1"/>
</dbReference>
<dbReference type="InterPro" id="IPR001382">
    <property type="entry name" value="Glyco_hydro_47"/>
</dbReference>
<feature type="compositionally biased region" description="Low complexity" evidence="15">
    <location>
        <begin position="187"/>
        <end position="205"/>
    </location>
</feature>
<comment type="catalytic activity">
    <reaction evidence="8">
        <text>N(4)-(alpha-D-Man-(1-&gt;2)-alpha-D-Man-(1-&gt;2)-alpha-D-Man-(1-&gt;3)-[alpha-D-Man-(1-&gt;3)-[alpha-D-Man-(1-&gt;2)-alpha-D-Man-(1-&gt;6)]-alpha-D-Man-(1-&gt;6)]-beta-D-Man-(1-&gt;4)-beta-D-GlcNAc-(1-&gt;4)-beta-D-GlcNAc)-L-asparaginyl-[protein] (N-glucan mannose isomer 8A1,2,3B1,3) + 3 H2O = N(4)-(alpha-D-Man-(1-&gt;3)-[alpha-D-Man-(1-&gt;3)-[alpha-D-Man-(1-&gt;6)]-alpha-D-Man-(1-&gt;6)]-beta-D-Man-(1-&gt;4)-beta-D-GlcNAc-(1-&gt;4)-beta-D-GlcNAc)-L-asparaginyl-[protein] (N-glucan mannose isomer 5A1,2) + 3 beta-D-mannose</text>
        <dbReference type="Rhea" id="RHEA:56028"/>
        <dbReference type="Rhea" id="RHEA-COMP:14358"/>
        <dbReference type="Rhea" id="RHEA-COMP:14367"/>
        <dbReference type="ChEBI" id="CHEBI:15377"/>
        <dbReference type="ChEBI" id="CHEBI:28563"/>
        <dbReference type="ChEBI" id="CHEBI:59087"/>
        <dbReference type="ChEBI" id="CHEBI:60628"/>
        <dbReference type="EC" id="3.2.1.113"/>
    </reaction>
</comment>
<evidence type="ECO:0000256" key="8">
    <source>
        <dbReference type="ARBA" id="ARBA00047669"/>
    </source>
</evidence>
<dbReference type="PROSITE" id="PS50115">
    <property type="entry name" value="ARFGAP"/>
    <property type="match status" value="1"/>
</dbReference>
<evidence type="ECO:0000256" key="6">
    <source>
        <dbReference type="ARBA" id="ARBA00022837"/>
    </source>
</evidence>
<feature type="active site" description="Proton donor" evidence="10">
    <location>
        <position position="802"/>
    </location>
</feature>
<dbReference type="STRING" id="1890683.A0A427XRC6"/>
<evidence type="ECO:0000256" key="1">
    <source>
        <dbReference type="ARBA" id="ARBA00001913"/>
    </source>
</evidence>
<feature type="region of interest" description="Disordered" evidence="15">
    <location>
        <begin position="28"/>
        <end position="49"/>
    </location>
</feature>
<dbReference type="GO" id="GO:0016020">
    <property type="term" value="C:membrane"/>
    <property type="evidence" value="ECO:0007669"/>
    <property type="project" value="InterPro"/>
</dbReference>
<feature type="active site" description="Proton donor" evidence="10">
    <location>
        <position position="532"/>
    </location>
</feature>
<feature type="compositionally biased region" description="Low complexity" evidence="15">
    <location>
        <begin position="377"/>
        <end position="391"/>
    </location>
</feature>
<comment type="pathway">
    <text evidence="2">Protein modification; protein glycosylation.</text>
</comment>
<dbReference type="GO" id="GO:0005509">
    <property type="term" value="F:calcium ion binding"/>
    <property type="evidence" value="ECO:0007669"/>
    <property type="project" value="InterPro"/>
</dbReference>
<evidence type="ECO:0000256" key="14">
    <source>
        <dbReference type="RuleBase" id="RU361193"/>
    </source>
</evidence>
<dbReference type="GO" id="GO:0005096">
    <property type="term" value="F:GTPase activator activity"/>
    <property type="evidence" value="ECO:0007669"/>
    <property type="project" value="InterPro"/>
</dbReference>
<dbReference type="GO" id="GO:0004571">
    <property type="term" value="F:mannosyl-oligosaccharide 1,2-alpha-mannosidase activity"/>
    <property type="evidence" value="ECO:0007669"/>
    <property type="project" value="UniProtKB-EC"/>
</dbReference>
<protein>
    <recommendedName>
        <fullName evidence="14">alpha-1,2-Mannosidase</fullName>
        <ecNumber evidence="14">3.2.1.-</ecNumber>
    </recommendedName>
</protein>
<dbReference type="GO" id="GO:0005975">
    <property type="term" value="P:carbohydrate metabolic process"/>
    <property type="evidence" value="ECO:0007669"/>
    <property type="project" value="InterPro"/>
</dbReference>
<dbReference type="Pfam" id="PF01532">
    <property type="entry name" value="Glyco_hydro_47"/>
    <property type="match status" value="1"/>
</dbReference>